<keyword evidence="4" id="KW-1185">Reference proteome</keyword>
<reference evidence="3 4" key="1">
    <citation type="submission" date="2018-01" db="EMBL/GenBank/DDBJ databases">
        <authorList>
            <person name="Gaut B.S."/>
            <person name="Morton B.R."/>
            <person name="Clegg M.T."/>
            <person name="Duvall M.R."/>
        </authorList>
    </citation>
    <scope>NUCLEOTIDE SEQUENCE [LARGE SCALE GENOMIC DNA]</scope>
    <source>
        <strain evidence="3">GP69</strain>
    </source>
</reference>
<dbReference type="EMBL" id="OFSM01000008">
    <property type="protein sequence ID" value="SOY29113.1"/>
    <property type="molecule type" value="Genomic_DNA"/>
</dbReference>
<evidence type="ECO:0000313" key="3">
    <source>
        <dbReference type="EMBL" id="SOY29113.1"/>
    </source>
</evidence>
<dbReference type="AlphaFoldDB" id="A0A2K4ZF65"/>
<dbReference type="InterPro" id="IPR038471">
    <property type="entry name" value="MecA_C_sf"/>
</dbReference>
<organism evidence="3 4">
    <name type="scientific">Acetatifactor muris</name>
    <dbReference type="NCBI Taxonomy" id="879566"/>
    <lineage>
        <taxon>Bacteria</taxon>
        <taxon>Bacillati</taxon>
        <taxon>Bacillota</taxon>
        <taxon>Clostridia</taxon>
        <taxon>Lachnospirales</taxon>
        <taxon>Lachnospiraceae</taxon>
        <taxon>Acetatifactor</taxon>
    </lineage>
</organism>
<gene>
    <name evidence="3" type="ORF">AMURIS_01828</name>
</gene>
<dbReference type="Proteomes" id="UP000236311">
    <property type="component" value="Unassembled WGS sequence"/>
</dbReference>
<dbReference type="Gene3D" id="3.30.70.1950">
    <property type="match status" value="1"/>
</dbReference>
<evidence type="ECO:0000256" key="2">
    <source>
        <dbReference type="SAM" id="MobiDB-lite"/>
    </source>
</evidence>
<dbReference type="PANTHER" id="PTHR39161:SF1">
    <property type="entry name" value="ADAPTER PROTEIN MECA 1"/>
    <property type="match status" value="1"/>
</dbReference>
<dbReference type="Pfam" id="PF05389">
    <property type="entry name" value="MecA"/>
    <property type="match status" value="1"/>
</dbReference>
<proteinExistence type="inferred from homology"/>
<feature type="compositionally biased region" description="Polar residues" evidence="2">
    <location>
        <begin position="110"/>
        <end position="119"/>
    </location>
</feature>
<dbReference type="PANTHER" id="PTHR39161">
    <property type="entry name" value="ADAPTER PROTEIN MECA"/>
    <property type="match status" value="1"/>
</dbReference>
<dbReference type="InterPro" id="IPR008681">
    <property type="entry name" value="Neg-reg_MecA"/>
</dbReference>
<evidence type="ECO:0000313" key="4">
    <source>
        <dbReference type="Proteomes" id="UP000236311"/>
    </source>
</evidence>
<accession>A0A2K4ZF65</accession>
<evidence type="ECO:0000256" key="1">
    <source>
        <dbReference type="ARBA" id="ARBA00005397"/>
    </source>
</evidence>
<dbReference type="RefSeq" id="WP_172455043.1">
    <property type="nucleotide sequence ID" value="NZ_CANRXC010000039.1"/>
</dbReference>
<sequence length="236" mass="26926">MKIERVDEKTVKCFLSNEDLEEYDIDYKDFIMRSDKAREVVQDIIEQAREEVGYKPPQFAFDLQIMLLPDQGLILTFSDRDPEGKESDQFIECLKEMKRILQRTREKLSINGNSASGEQEGNAAQEIPEEGKAPGQNQQAERPGFAVFVFSGIGRIMEYAAVLPTKLMVDSRLYEMDGLYYLYLLKGRASYERYSRACVQAMEFGSLYAADESQVAGLEEHGQCLISEKALKKLRG</sequence>
<protein>
    <submittedName>
        <fullName evidence="3">Adaptor protein</fullName>
    </submittedName>
</protein>
<name>A0A2K4ZF65_9FIRM</name>
<comment type="similarity">
    <text evidence="1">Belongs to the MecA family.</text>
</comment>
<feature type="region of interest" description="Disordered" evidence="2">
    <location>
        <begin position="109"/>
        <end position="139"/>
    </location>
</feature>